<gene>
    <name evidence="1" type="ORF">LCGC14_1205770</name>
</gene>
<name>A0A0F9M2X4_9ZZZZ</name>
<proteinExistence type="predicted"/>
<reference evidence="1" key="1">
    <citation type="journal article" date="2015" name="Nature">
        <title>Complex archaea that bridge the gap between prokaryotes and eukaryotes.</title>
        <authorList>
            <person name="Spang A."/>
            <person name="Saw J.H."/>
            <person name="Jorgensen S.L."/>
            <person name="Zaremba-Niedzwiedzka K."/>
            <person name="Martijn J."/>
            <person name="Lind A.E."/>
            <person name="van Eijk R."/>
            <person name="Schleper C."/>
            <person name="Guy L."/>
            <person name="Ettema T.J."/>
        </authorList>
    </citation>
    <scope>NUCLEOTIDE SEQUENCE</scope>
</reference>
<evidence type="ECO:0000313" key="1">
    <source>
        <dbReference type="EMBL" id="KKM93691.1"/>
    </source>
</evidence>
<accession>A0A0F9M2X4</accession>
<dbReference type="AlphaFoldDB" id="A0A0F9M2X4"/>
<protein>
    <submittedName>
        <fullName evidence="1">Uncharacterized protein</fullName>
    </submittedName>
</protein>
<comment type="caution">
    <text evidence="1">The sequence shown here is derived from an EMBL/GenBank/DDBJ whole genome shotgun (WGS) entry which is preliminary data.</text>
</comment>
<sequence length="77" mass="8638">MKKYETLSKLVKAVKSGEIDESKLVVIQDNDCSSVYNGPPEEDDNYDVINEIYAGDGYADTDDLWKALFPAADVQWC</sequence>
<dbReference type="EMBL" id="LAZR01006231">
    <property type="protein sequence ID" value="KKM93691.1"/>
    <property type="molecule type" value="Genomic_DNA"/>
</dbReference>
<organism evidence="1">
    <name type="scientific">marine sediment metagenome</name>
    <dbReference type="NCBI Taxonomy" id="412755"/>
    <lineage>
        <taxon>unclassified sequences</taxon>
        <taxon>metagenomes</taxon>
        <taxon>ecological metagenomes</taxon>
    </lineage>
</organism>